<dbReference type="InterPro" id="IPR000477">
    <property type="entry name" value="RT_dom"/>
</dbReference>
<evidence type="ECO:0000313" key="2">
    <source>
        <dbReference type="Proteomes" id="UP001152795"/>
    </source>
</evidence>
<organism evidence="1 2">
    <name type="scientific">Paramuricea clavata</name>
    <name type="common">Red gorgonian</name>
    <name type="synonym">Violescent sea-whip</name>
    <dbReference type="NCBI Taxonomy" id="317549"/>
    <lineage>
        <taxon>Eukaryota</taxon>
        <taxon>Metazoa</taxon>
        <taxon>Cnidaria</taxon>
        <taxon>Anthozoa</taxon>
        <taxon>Octocorallia</taxon>
        <taxon>Malacalcyonacea</taxon>
        <taxon>Plexauridae</taxon>
        <taxon>Paramuricea</taxon>
    </lineage>
</organism>
<dbReference type="OrthoDB" id="447743at2759"/>
<keyword evidence="2" id="KW-1185">Reference proteome</keyword>
<dbReference type="SUPFAM" id="SSF56672">
    <property type="entry name" value="DNA/RNA polymerases"/>
    <property type="match status" value="1"/>
</dbReference>
<dbReference type="Proteomes" id="UP001152795">
    <property type="component" value="Unassembled WGS sequence"/>
</dbReference>
<feature type="non-terminal residue" evidence="1">
    <location>
        <position position="660"/>
    </location>
</feature>
<proteinExistence type="predicted"/>
<gene>
    <name evidence="1" type="ORF">PACLA_8A048776</name>
</gene>
<protein>
    <submittedName>
        <fullName evidence="1">Uncharacterized protein</fullName>
    </submittedName>
</protein>
<dbReference type="PROSITE" id="PS50878">
    <property type="entry name" value="RT_POL"/>
    <property type="match status" value="1"/>
</dbReference>
<dbReference type="PANTHER" id="PTHR19446">
    <property type="entry name" value="REVERSE TRANSCRIPTASES"/>
    <property type="match status" value="1"/>
</dbReference>
<sequence length="660" mass="76853">MKMKGFYVANIMLFWLIMGQLWTIKATICEYCGKDFKSLGRHIWRCKSRVGHPSHAGNERQSNNERSSNTERTDHQVNINADGELVGECAKFRCYCGRMFLSYRSLTLHRRSCYIGNSSGNLSDLFVEVNNPNLNVAGEVLSEMPSAIFSSQKPSLLVGVKLPRSKSEWDRANEYFRMQIDTSRELRNLNMEIDHLNGTMWAYFSANYGQVKARNYFNHYNNMSKSKLKKCLRILKLQNGKLEEIKYVSRLLRKKLRSHFQRNYEEELSKDLWKFCKKEFEESETQEPNFDESSCYDYFRNIFFEKHKNRTFNLPSWLKPFPVPSSNFDLECPTYQEITKIIRKMKSSGSPCPIDQISIIPFKRCPILRTQLWRLLSKCWTEKYIPTIWKRAVAVLIYKKDSPDNPANFRPIVLEPVMLKVFTSAIRNKIFKFVRDNKYIETNIQKGFWPGLSGTVEHTELLNYLLNHARNKRRSIIVTLIDLKNAFGEVHHNLIKSILKSHHIPDEITGMIENLYNDYGISILTKNVITIPISVERGVLQGDCLSPLLFNLCVNSLINTINDERIQCLGYVNDISLNPRHWFQFADDAAIISAHNEDNQLLCNAFSKWSSWADLYIRVNKCHTFGIKKFGTKAVQYKPTIKISGQQVPPIEDGESFMYL</sequence>
<evidence type="ECO:0000313" key="1">
    <source>
        <dbReference type="EMBL" id="CAB4019182.1"/>
    </source>
</evidence>
<dbReference type="AlphaFoldDB" id="A0A7D9EVA4"/>
<dbReference type="Pfam" id="PF00078">
    <property type="entry name" value="RVT_1"/>
    <property type="match status" value="1"/>
</dbReference>
<name>A0A7D9EVA4_PARCT</name>
<dbReference type="CDD" id="cd01650">
    <property type="entry name" value="RT_nLTR_like"/>
    <property type="match status" value="1"/>
</dbReference>
<dbReference type="InterPro" id="IPR043502">
    <property type="entry name" value="DNA/RNA_pol_sf"/>
</dbReference>
<comment type="caution">
    <text evidence="1">The sequence shown here is derived from an EMBL/GenBank/DDBJ whole genome shotgun (WGS) entry which is preliminary data.</text>
</comment>
<reference evidence="1" key="1">
    <citation type="submission" date="2020-04" db="EMBL/GenBank/DDBJ databases">
        <authorList>
            <person name="Alioto T."/>
            <person name="Alioto T."/>
            <person name="Gomez Garrido J."/>
        </authorList>
    </citation>
    <scope>NUCLEOTIDE SEQUENCE</scope>
    <source>
        <strain evidence="1">A484AB</strain>
    </source>
</reference>
<dbReference type="EMBL" id="CACRXK020010335">
    <property type="protein sequence ID" value="CAB4019182.1"/>
    <property type="molecule type" value="Genomic_DNA"/>
</dbReference>
<accession>A0A7D9EVA4</accession>